<evidence type="ECO:0000313" key="1">
    <source>
        <dbReference type="EMBL" id="KAF2025448.1"/>
    </source>
</evidence>
<accession>A0A9P4GZC4</accession>
<comment type="caution">
    <text evidence="1">The sequence shown here is derived from an EMBL/GenBank/DDBJ whole genome shotgun (WGS) entry which is preliminary data.</text>
</comment>
<protein>
    <submittedName>
        <fullName evidence="1">Uncharacterized protein</fullName>
    </submittedName>
</protein>
<dbReference type="InterPro" id="IPR023213">
    <property type="entry name" value="CAT-like_dom_sf"/>
</dbReference>
<reference evidence="1" key="1">
    <citation type="journal article" date="2020" name="Stud. Mycol.">
        <title>101 Dothideomycetes genomes: a test case for predicting lifestyles and emergence of pathogens.</title>
        <authorList>
            <person name="Haridas S."/>
            <person name="Albert R."/>
            <person name="Binder M."/>
            <person name="Bloem J."/>
            <person name="Labutti K."/>
            <person name="Salamov A."/>
            <person name="Andreopoulos B."/>
            <person name="Baker S."/>
            <person name="Barry K."/>
            <person name="Bills G."/>
            <person name="Bluhm B."/>
            <person name="Cannon C."/>
            <person name="Castanera R."/>
            <person name="Culley D."/>
            <person name="Daum C."/>
            <person name="Ezra D."/>
            <person name="Gonzalez J."/>
            <person name="Henrissat B."/>
            <person name="Kuo A."/>
            <person name="Liang C."/>
            <person name="Lipzen A."/>
            <person name="Lutzoni F."/>
            <person name="Magnuson J."/>
            <person name="Mondo S."/>
            <person name="Nolan M."/>
            <person name="Ohm R."/>
            <person name="Pangilinan J."/>
            <person name="Park H.-J."/>
            <person name="Ramirez L."/>
            <person name="Alfaro M."/>
            <person name="Sun H."/>
            <person name="Tritt A."/>
            <person name="Yoshinaga Y."/>
            <person name="Zwiers L.-H."/>
            <person name="Turgeon B."/>
            <person name="Goodwin S."/>
            <person name="Spatafora J."/>
            <person name="Crous P."/>
            <person name="Grigoriev I."/>
        </authorList>
    </citation>
    <scope>NUCLEOTIDE SEQUENCE</scope>
    <source>
        <strain evidence="1">CBS 110217</strain>
    </source>
</reference>
<gene>
    <name evidence="1" type="ORF">EK21DRAFT_103917</name>
</gene>
<organism evidence="1 2">
    <name type="scientific">Setomelanomma holmii</name>
    <dbReference type="NCBI Taxonomy" id="210430"/>
    <lineage>
        <taxon>Eukaryota</taxon>
        <taxon>Fungi</taxon>
        <taxon>Dikarya</taxon>
        <taxon>Ascomycota</taxon>
        <taxon>Pezizomycotina</taxon>
        <taxon>Dothideomycetes</taxon>
        <taxon>Pleosporomycetidae</taxon>
        <taxon>Pleosporales</taxon>
        <taxon>Pleosporineae</taxon>
        <taxon>Phaeosphaeriaceae</taxon>
        <taxon>Setomelanomma</taxon>
    </lineage>
</organism>
<keyword evidence="2" id="KW-1185">Reference proteome</keyword>
<name>A0A9P4GZC4_9PLEO</name>
<dbReference type="Proteomes" id="UP000799777">
    <property type="component" value="Unassembled WGS sequence"/>
</dbReference>
<sequence length="455" mass="50703">MAFFQRLFQGSPSEVSTTSAEDDDIYPVHMLDGTKTLSNIIVTWTLRSNDVEKAGGRLRLKVHLEIYVPRIFTAQRPAVSYSHRSIDTAIEDHLMARGLPRATEVPSFHANPRDFRMFAVREDVPASLQDFLAGDMPMLALHITSFSNTTLVRLLWPHLLMDVIGQQALVRSWSLILAPREAEVPPLLGSREDVMIATPADAVEEEYVFKQHRLKGWSMATFGSRFAWDVLWNRFVETRTIYLPKAATNKKPFISQGDVLTAWGIQALATSLPQPRPITALHALNAHFRLLSLINAPGVYIENMAVAAFDFFDADMARGPLGPIALASRQHLMTQATEPQIHAYLREIRSQAGSGRADPATMLYGDPNAVLMPFTNWTKADFYNTNVIYFSPAVVKKGDGKPGALVYHHVISIRAGASERNILVVLGKDGGVGYWVMGRLLPQTWSRIEESLKGV</sequence>
<dbReference type="EMBL" id="ML978265">
    <property type="protein sequence ID" value="KAF2025448.1"/>
    <property type="molecule type" value="Genomic_DNA"/>
</dbReference>
<dbReference type="AlphaFoldDB" id="A0A9P4GZC4"/>
<dbReference type="Gene3D" id="3.30.559.10">
    <property type="entry name" value="Chloramphenicol acetyltransferase-like domain"/>
    <property type="match status" value="1"/>
</dbReference>
<evidence type="ECO:0000313" key="2">
    <source>
        <dbReference type="Proteomes" id="UP000799777"/>
    </source>
</evidence>
<proteinExistence type="predicted"/>
<dbReference type="OrthoDB" id="21502at2759"/>